<dbReference type="InterPro" id="IPR017900">
    <property type="entry name" value="4Fe4S_Fe_S_CS"/>
</dbReference>
<dbReference type="GO" id="GO:0046872">
    <property type="term" value="F:metal ion binding"/>
    <property type="evidence" value="ECO:0007669"/>
    <property type="project" value="UniProtKB-KW"/>
</dbReference>
<protein>
    <submittedName>
        <fullName evidence="9">Lactate utilization protein A</fullName>
    </submittedName>
</protein>
<dbReference type="AlphaFoldDB" id="A0A151AVL5"/>
<keyword evidence="6" id="KW-0411">Iron-sulfur</keyword>
<evidence type="ECO:0000313" key="10">
    <source>
        <dbReference type="Proteomes" id="UP000075670"/>
    </source>
</evidence>
<feature type="domain" description="4Fe-4S ferredoxin-type" evidence="8">
    <location>
        <begin position="32"/>
        <end position="94"/>
    </location>
</feature>
<evidence type="ECO:0000256" key="6">
    <source>
        <dbReference type="ARBA" id="ARBA00023014"/>
    </source>
</evidence>
<keyword evidence="2" id="KW-0004">4Fe-4S</keyword>
<dbReference type="PATRIC" id="fig|1122241.3.peg.2288"/>
<gene>
    <name evidence="9" type="primary">lutA_4</name>
    <name evidence="9" type="ORF">MOMUL_21460</name>
</gene>
<comment type="caution">
    <text evidence="9">The sequence shown here is derived from an EMBL/GenBank/DDBJ whole genome shotgun (WGS) entry which is preliminary data.</text>
</comment>
<evidence type="ECO:0000256" key="3">
    <source>
        <dbReference type="ARBA" id="ARBA00022723"/>
    </source>
</evidence>
<reference evidence="9 10" key="1">
    <citation type="submission" date="2016-02" db="EMBL/GenBank/DDBJ databases">
        <title>Genome sequence of Moorella mulderi DSM 14980.</title>
        <authorList>
            <person name="Poehlein A."/>
            <person name="Daniel R."/>
        </authorList>
    </citation>
    <scope>NUCLEOTIDE SEQUENCE [LARGE SCALE GENOMIC DNA]</scope>
    <source>
        <strain evidence="9 10">DSM 14980</strain>
    </source>
</reference>
<dbReference type="Proteomes" id="UP000075670">
    <property type="component" value="Unassembled WGS sequence"/>
</dbReference>
<dbReference type="OrthoDB" id="9786127at2"/>
<dbReference type="Pfam" id="PF13183">
    <property type="entry name" value="Fer4_8"/>
    <property type="match status" value="1"/>
</dbReference>
<dbReference type="InterPro" id="IPR009051">
    <property type="entry name" value="Helical_ferredxn"/>
</dbReference>
<keyword evidence="1" id="KW-0813">Transport</keyword>
<feature type="domain" description="Cysteine-rich" evidence="7">
    <location>
        <begin position="294"/>
        <end position="382"/>
    </location>
</feature>
<evidence type="ECO:0000259" key="7">
    <source>
        <dbReference type="Pfam" id="PF02754"/>
    </source>
</evidence>
<evidence type="ECO:0000256" key="1">
    <source>
        <dbReference type="ARBA" id="ARBA00022448"/>
    </source>
</evidence>
<evidence type="ECO:0000313" key="9">
    <source>
        <dbReference type="EMBL" id="KYH31590.1"/>
    </source>
</evidence>
<keyword evidence="4" id="KW-0249">Electron transport</keyword>
<dbReference type="PANTHER" id="PTHR43551:SF1">
    <property type="entry name" value="HETERODISULFIDE REDUCTASE"/>
    <property type="match status" value="1"/>
</dbReference>
<evidence type="ECO:0000256" key="2">
    <source>
        <dbReference type="ARBA" id="ARBA00022485"/>
    </source>
</evidence>
<dbReference type="PANTHER" id="PTHR43551">
    <property type="entry name" value="FUMARATE REDUCTASE IRON-SULFUR SUBUNIT"/>
    <property type="match status" value="1"/>
</dbReference>
<organism evidence="9 10">
    <name type="scientific">Moorella mulderi DSM 14980</name>
    <dbReference type="NCBI Taxonomy" id="1122241"/>
    <lineage>
        <taxon>Bacteria</taxon>
        <taxon>Bacillati</taxon>
        <taxon>Bacillota</taxon>
        <taxon>Clostridia</taxon>
        <taxon>Neomoorellales</taxon>
        <taxon>Neomoorellaceae</taxon>
        <taxon>Neomoorella</taxon>
    </lineage>
</organism>
<proteinExistence type="predicted"/>
<evidence type="ECO:0000256" key="5">
    <source>
        <dbReference type="ARBA" id="ARBA00023004"/>
    </source>
</evidence>
<name>A0A151AVL5_9FIRM</name>
<keyword evidence="5" id="KW-0408">Iron</keyword>
<dbReference type="InterPro" id="IPR017896">
    <property type="entry name" value="4Fe4S_Fe-S-bd"/>
</dbReference>
<evidence type="ECO:0000256" key="4">
    <source>
        <dbReference type="ARBA" id="ARBA00022982"/>
    </source>
</evidence>
<keyword evidence="10" id="KW-1185">Reference proteome</keyword>
<dbReference type="Pfam" id="PF02754">
    <property type="entry name" value="CCG"/>
    <property type="match status" value="1"/>
</dbReference>
<dbReference type="Gene3D" id="1.10.1060.10">
    <property type="entry name" value="Alpha-helical ferredoxin"/>
    <property type="match status" value="1"/>
</dbReference>
<accession>A0A151AVL5</accession>
<dbReference type="PROSITE" id="PS00198">
    <property type="entry name" value="4FE4S_FER_1"/>
    <property type="match status" value="1"/>
</dbReference>
<dbReference type="SUPFAM" id="SSF46548">
    <property type="entry name" value="alpha-helical ferredoxin"/>
    <property type="match status" value="1"/>
</dbReference>
<evidence type="ECO:0000259" key="8">
    <source>
        <dbReference type="Pfam" id="PF13183"/>
    </source>
</evidence>
<dbReference type="RefSeq" id="WP_062284761.1">
    <property type="nucleotide sequence ID" value="NZ_LTBC01000009.1"/>
</dbReference>
<dbReference type="GO" id="GO:0016491">
    <property type="term" value="F:oxidoreductase activity"/>
    <property type="evidence" value="ECO:0007669"/>
    <property type="project" value="UniProtKB-ARBA"/>
</dbReference>
<dbReference type="EMBL" id="LTBC01000009">
    <property type="protein sequence ID" value="KYH31590.1"/>
    <property type="molecule type" value="Genomic_DNA"/>
</dbReference>
<keyword evidence="3" id="KW-0479">Metal-binding</keyword>
<sequence>MAILLAKEAPTLTPHHLNLQAKISRAMGGASLQTCLACGVCTGGCPTGDIGAPVDPRKMVRLLLLGMEDRLLASDMIWLCTMCGRCTVYCPVGVNMGDLVRAMRSELAAEGRVPVNLQKVVDLALESGNNMGISQEDYLDTLDWMQEELQAEFGSEAEIPVDKKDARILYVINPREAKFFPLSILAAAKVFHAAGESWTLSSRYWDATNYALFSGDDKAGAILVQRLADEVERLGCQELIMTECGHAFRAIRWGPEQWLGHKLPFSVRSIVQLMAEYLQDGRIRLDPSRNSEPVTYHDPCNLGRKEGIFEEPRQILRAAVTDFREMTPNRENNYCCGGGGGMLSLSEFGQERMAKGKVKIEQIQRTGAKIIATPCHNCVDQLNDLCRHYHLEVKAKNIVELVADALVINGKE</sequence>
<dbReference type="GO" id="GO:0051539">
    <property type="term" value="F:4 iron, 4 sulfur cluster binding"/>
    <property type="evidence" value="ECO:0007669"/>
    <property type="project" value="UniProtKB-KW"/>
</dbReference>
<dbReference type="InterPro" id="IPR004017">
    <property type="entry name" value="Cys_rich_dom"/>
</dbReference>